<dbReference type="AlphaFoldDB" id="A0ABC8JNS8"/>
<reference evidence="1 2" key="1">
    <citation type="submission" date="2022-03" db="EMBL/GenBank/DDBJ databases">
        <authorList>
            <person name="Macdonald S."/>
            <person name="Ahmed S."/>
            <person name="Newling K."/>
        </authorList>
    </citation>
    <scope>NUCLEOTIDE SEQUENCE [LARGE SCALE GENOMIC DNA]</scope>
</reference>
<keyword evidence="2" id="KW-1185">Reference proteome</keyword>
<protein>
    <submittedName>
        <fullName evidence="1">Uncharacterized protein</fullName>
    </submittedName>
</protein>
<name>A0ABC8JNS8_ERUVS</name>
<organism evidence="1 2">
    <name type="scientific">Eruca vesicaria subsp. sativa</name>
    <name type="common">Garden rocket</name>
    <name type="synonym">Eruca sativa</name>
    <dbReference type="NCBI Taxonomy" id="29727"/>
    <lineage>
        <taxon>Eukaryota</taxon>
        <taxon>Viridiplantae</taxon>
        <taxon>Streptophyta</taxon>
        <taxon>Embryophyta</taxon>
        <taxon>Tracheophyta</taxon>
        <taxon>Spermatophyta</taxon>
        <taxon>Magnoliopsida</taxon>
        <taxon>eudicotyledons</taxon>
        <taxon>Gunneridae</taxon>
        <taxon>Pentapetalae</taxon>
        <taxon>rosids</taxon>
        <taxon>malvids</taxon>
        <taxon>Brassicales</taxon>
        <taxon>Brassicaceae</taxon>
        <taxon>Brassiceae</taxon>
        <taxon>Eruca</taxon>
    </lineage>
</organism>
<evidence type="ECO:0000313" key="2">
    <source>
        <dbReference type="Proteomes" id="UP001642260"/>
    </source>
</evidence>
<sequence length="74" mass="7735">MYSIRAVNSQGGGCGTIKSKQLLSSMASVSVFLSDLQTGHSTATVQVGLLHFLEVCNVCCDGKLMGVDILVLDS</sequence>
<accession>A0ABC8JNS8</accession>
<dbReference type="Proteomes" id="UP001642260">
    <property type="component" value="Unassembled WGS sequence"/>
</dbReference>
<dbReference type="EMBL" id="CAKOAT010104043">
    <property type="protein sequence ID" value="CAH8326200.1"/>
    <property type="molecule type" value="Genomic_DNA"/>
</dbReference>
<gene>
    <name evidence="1" type="ORF">ERUC_LOCUS10588</name>
</gene>
<evidence type="ECO:0000313" key="1">
    <source>
        <dbReference type="EMBL" id="CAH8326200.1"/>
    </source>
</evidence>
<proteinExistence type="predicted"/>
<comment type="caution">
    <text evidence="1">The sequence shown here is derived from an EMBL/GenBank/DDBJ whole genome shotgun (WGS) entry which is preliminary data.</text>
</comment>